<dbReference type="GO" id="GO:0030151">
    <property type="term" value="F:molybdenum ion binding"/>
    <property type="evidence" value="ECO:0007669"/>
    <property type="project" value="TreeGrafter"/>
</dbReference>
<feature type="non-terminal residue" evidence="6">
    <location>
        <position position="114"/>
    </location>
</feature>
<dbReference type="GO" id="GO:0009055">
    <property type="term" value="F:electron transfer activity"/>
    <property type="evidence" value="ECO:0007669"/>
    <property type="project" value="TreeGrafter"/>
</dbReference>
<dbReference type="EMBL" id="WKLC01000758">
    <property type="protein sequence ID" value="MSE16570.1"/>
    <property type="molecule type" value="Genomic_DNA"/>
</dbReference>
<proteinExistence type="predicted"/>
<accession>A0A7X2MNT8</accession>
<feature type="domain" description="Molybdopterin oxidoreductase" evidence="4">
    <location>
        <begin position="51"/>
        <end position="112"/>
    </location>
</feature>
<protein>
    <submittedName>
        <fullName evidence="6">Molybdopterin-dependent oxidoreductase</fullName>
    </submittedName>
</protein>
<dbReference type="PANTHER" id="PTHR43742:SF10">
    <property type="entry name" value="TRIMETHYLAMINE-N-OXIDE REDUCTASE 2"/>
    <property type="match status" value="1"/>
</dbReference>
<evidence type="ECO:0000259" key="4">
    <source>
        <dbReference type="Pfam" id="PF00384"/>
    </source>
</evidence>
<dbReference type="InterPro" id="IPR041460">
    <property type="entry name" value="Molybdopterin_N"/>
</dbReference>
<keyword evidence="2" id="KW-0500">Molybdenum</keyword>
<evidence type="ECO:0000313" key="7">
    <source>
        <dbReference type="Proteomes" id="UP000461948"/>
    </source>
</evidence>
<dbReference type="Proteomes" id="UP000461948">
    <property type="component" value="Unassembled WGS sequence"/>
</dbReference>
<dbReference type="GO" id="GO:0016491">
    <property type="term" value="F:oxidoreductase activity"/>
    <property type="evidence" value="ECO:0007669"/>
    <property type="project" value="UniProtKB-KW"/>
</dbReference>
<comment type="cofactor">
    <cofactor evidence="1">
        <name>Mo-bis(molybdopterin guanine dinucleotide)</name>
        <dbReference type="ChEBI" id="CHEBI:60539"/>
    </cofactor>
</comment>
<dbReference type="Gene3D" id="3.40.50.740">
    <property type="match status" value="1"/>
</dbReference>
<reference evidence="6 7" key="1">
    <citation type="submission" date="2019-11" db="EMBL/GenBank/DDBJ databases">
        <title>Draft Genome Sequence of Plant Growth-Promoting Rhizosphere-Associated Bacteria.</title>
        <authorList>
            <person name="Vasilyev I.Y."/>
            <person name="Radchenko V."/>
            <person name="Ilnitskaya E.V."/>
        </authorList>
    </citation>
    <scope>NUCLEOTIDE SEQUENCE [LARGE SCALE GENOMIC DNA]</scope>
    <source>
        <strain evidence="6 7">VRA_MhP_f</strain>
    </source>
</reference>
<dbReference type="AlphaFoldDB" id="A0A7X2MNT8"/>
<evidence type="ECO:0000256" key="1">
    <source>
        <dbReference type="ARBA" id="ARBA00001942"/>
    </source>
</evidence>
<organism evidence="6 7">
    <name type="scientific">Enterobacter agglomerans</name>
    <name type="common">Erwinia herbicola</name>
    <name type="synonym">Pantoea agglomerans</name>
    <dbReference type="NCBI Taxonomy" id="549"/>
    <lineage>
        <taxon>Bacteria</taxon>
        <taxon>Pseudomonadati</taxon>
        <taxon>Pseudomonadota</taxon>
        <taxon>Gammaproteobacteria</taxon>
        <taxon>Enterobacterales</taxon>
        <taxon>Erwiniaceae</taxon>
        <taxon>Pantoea</taxon>
        <taxon>Pantoea agglomerans group</taxon>
    </lineage>
</organism>
<dbReference type="GO" id="GO:0030288">
    <property type="term" value="C:outer membrane-bounded periplasmic space"/>
    <property type="evidence" value="ECO:0007669"/>
    <property type="project" value="TreeGrafter"/>
</dbReference>
<dbReference type="Pfam" id="PF00384">
    <property type="entry name" value="Molybdopterin"/>
    <property type="match status" value="1"/>
</dbReference>
<gene>
    <name evidence="6" type="ORF">GKC49_16070</name>
</gene>
<evidence type="ECO:0000256" key="2">
    <source>
        <dbReference type="ARBA" id="ARBA00022505"/>
    </source>
</evidence>
<dbReference type="GO" id="GO:0009061">
    <property type="term" value="P:anaerobic respiration"/>
    <property type="evidence" value="ECO:0007669"/>
    <property type="project" value="TreeGrafter"/>
</dbReference>
<comment type="caution">
    <text evidence="6">The sequence shown here is derived from an EMBL/GenBank/DDBJ whole genome shotgun (WGS) entry which is preliminary data.</text>
</comment>
<evidence type="ECO:0000256" key="3">
    <source>
        <dbReference type="ARBA" id="ARBA00023002"/>
    </source>
</evidence>
<dbReference type="PANTHER" id="PTHR43742">
    <property type="entry name" value="TRIMETHYLAMINE-N-OXIDE REDUCTASE"/>
    <property type="match status" value="1"/>
</dbReference>
<sequence>MKTKVPHLAHWGAFTAVTENDRLIGCEPFFADADPSPMIHTIPELVYSDKRIRQPMVRRSWLKSREKSDRTLRGREDFVAVDWETALDLVAEENRRIRERYGASGIFNGSYGWS</sequence>
<dbReference type="Pfam" id="PF18364">
    <property type="entry name" value="Molybdopterin_N"/>
    <property type="match status" value="1"/>
</dbReference>
<name>A0A7X2MNT8_ENTAG</name>
<keyword evidence="3" id="KW-0560">Oxidoreductase</keyword>
<dbReference type="InterPro" id="IPR050612">
    <property type="entry name" value="Prok_Mopterin_Oxidored"/>
</dbReference>
<dbReference type="InterPro" id="IPR006656">
    <property type="entry name" value="Mopterin_OxRdtase"/>
</dbReference>
<feature type="domain" description="Molybdopterin oxidoreductase N-terminal" evidence="5">
    <location>
        <begin position="7"/>
        <end position="47"/>
    </location>
</feature>
<evidence type="ECO:0000313" key="6">
    <source>
        <dbReference type="EMBL" id="MSE16570.1"/>
    </source>
</evidence>
<evidence type="ECO:0000259" key="5">
    <source>
        <dbReference type="Pfam" id="PF18364"/>
    </source>
</evidence>
<dbReference type="SUPFAM" id="SSF53706">
    <property type="entry name" value="Formate dehydrogenase/DMSO reductase, domains 1-3"/>
    <property type="match status" value="1"/>
</dbReference>